<dbReference type="SUPFAM" id="SSF48317">
    <property type="entry name" value="Acid phosphatase/Vanadium-dependent haloperoxidase"/>
    <property type="match status" value="1"/>
</dbReference>
<dbReference type="PANTHER" id="PTHR14969">
    <property type="entry name" value="SPHINGOSINE-1-PHOSPHATE PHOSPHOHYDROLASE"/>
    <property type="match status" value="1"/>
</dbReference>
<dbReference type="AlphaFoldDB" id="A0A4Z0Q1B4"/>
<proteinExistence type="predicted"/>
<dbReference type="InterPro" id="IPR000326">
    <property type="entry name" value="PAP2/HPO"/>
</dbReference>
<keyword evidence="3" id="KW-1185">Reference proteome</keyword>
<sequence length="303" mass="33306">MLPKCCFGVLAVPFFDFLCLFCLMPIPLTRGVVALALWAASFAPVLAQVTPPVSTPADTTHKFENPTAAPSGAAKPWYKGKLVKATIVPAVLITYGALHVNNRGFYTNEQANRDIHKLFPTYRTRLDDILIFAPYAELGLVTLAGVESRNDRLNTLLVILKSEAIMVATTFSVKYLVKEERPDKSNNYSFPSGHTAQAFLAASIVHTEFRDQSQWYGIGAYTIATSVAALRMINTKHWQSDVVAGAGFGILSAHLGYLTHRNRWGRKPNLPKGMSFSPTWQTGYTPTGSLAGVPGLRFTWQPK</sequence>
<name>A0A4Z0Q1B4_9BACT</name>
<dbReference type="InterPro" id="IPR036938">
    <property type="entry name" value="PAP2/HPO_sf"/>
</dbReference>
<dbReference type="Pfam" id="PF01569">
    <property type="entry name" value="PAP2"/>
    <property type="match status" value="1"/>
</dbReference>
<accession>A0A4Z0Q1B4</accession>
<protein>
    <submittedName>
        <fullName evidence="2">Phosphatase PAP2 family protein</fullName>
    </submittedName>
</protein>
<gene>
    <name evidence="2" type="ORF">E5K02_20000</name>
</gene>
<dbReference type="PANTHER" id="PTHR14969:SF13">
    <property type="entry name" value="AT30094P"/>
    <property type="match status" value="1"/>
</dbReference>
<comment type="caution">
    <text evidence="2">The sequence shown here is derived from an EMBL/GenBank/DDBJ whole genome shotgun (WGS) entry which is preliminary data.</text>
</comment>
<dbReference type="Proteomes" id="UP000298471">
    <property type="component" value="Unassembled WGS sequence"/>
</dbReference>
<dbReference type="EMBL" id="SRMB01000004">
    <property type="protein sequence ID" value="TGE23475.1"/>
    <property type="molecule type" value="Genomic_DNA"/>
</dbReference>
<evidence type="ECO:0000313" key="2">
    <source>
        <dbReference type="EMBL" id="TGE23475.1"/>
    </source>
</evidence>
<feature type="domain" description="Phosphatidic acid phosphatase type 2/haloperoxidase" evidence="1">
    <location>
        <begin position="155"/>
        <end position="257"/>
    </location>
</feature>
<organism evidence="2 3">
    <name type="scientific">Hymenobacter metallicola</name>
    <dbReference type="NCBI Taxonomy" id="2563114"/>
    <lineage>
        <taxon>Bacteria</taxon>
        <taxon>Pseudomonadati</taxon>
        <taxon>Bacteroidota</taxon>
        <taxon>Cytophagia</taxon>
        <taxon>Cytophagales</taxon>
        <taxon>Hymenobacteraceae</taxon>
        <taxon>Hymenobacter</taxon>
    </lineage>
</organism>
<evidence type="ECO:0000259" key="1">
    <source>
        <dbReference type="SMART" id="SM00014"/>
    </source>
</evidence>
<reference evidence="2 3" key="1">
    <citation type="submission" date="2019-04" db="EMBL/GenBank/DDBJ databases">
        <authorList>
            <person name="Feng G."/>
            <person name="Zhang J."/>
            <person name="Zhu H."/>
        </authorList>
    </citation>
    <scope>NUCLEOTIDE SEQUENCE [LARGE SCALE GENOMIC DNA]</scope>
    <source>
        <strain evidence="2 3">9PBR-1</strain>
    </source>
</reference>
<dbReference type="OrthoDB" id="9773582at2"/>
<dbReference type="SMART" id="SM00014">
    <property type="entry name" value="acidPPc"/>
    <property type="match status" value="1"/>
</dbReference>
<dbReference type="Gene3D" id="1.20.144.10">
    <property type="entry name" value="Phosphatidic acid phosphatase type 2/haloperoxidase"/>
    <property type="match status" value="1"/>
</dbReference>
<dbReference type="CDD" id="cd03394">
    <property type="entry name" value="PAP2_like_5"/>
    <property type="match status" value="1"/>
</dbReference>
<evidence type="ECO:0000313" key="3">
    <source>
        <dbReference type="Proteomes" id="UP000298471"/>
    </source>
</evidence>